<dbReference type="InParanoid" id="A0A151GCH4"/>
<accession>A0A151GCH4</accession>
<gene>
    <name evidence="2" type="ORF">DCS_06768</name>
</gene>
<dbReference type="Proteomes" id="UP000076580">
    <property type="component" value="Chromosome 03"/>
</dbReference>
<proteinExistence type="predicted"/>
<reference evidence="2 3" key="1">
    <citation type="journal article" date="2016" name="Sci. Rep.">
        <title>Insights into Adaptations to a Near-Obligate Nematode Endoparasitic Lifestyle from the Finished Genome of Drechmeria coniospora.</title>
        <authorList>
            <person name="Zhang L."/>
            <person name="Zhou Z."/>
            <person name="Guo Q."/>
            <person name="Fokkens L."/>
            <person name="Miskei M."/>
            <person name="Pocsi I."/>
            <person name="Zhang W."/>
            <person name="Chen M."/>
            <person name="Wang L."/>
            <person name="Sun Y."/>
            <person name="Donzelli B.G."/>
            <person name="Gibson D.M."/>
            <person name="Nelson D.R."/>
            <person name="Luo J.G."/>
            <person name="Rep M."/>
            <person name="Liu H."/>
            <person name="Yang S."/>
            <person name="Wang J."/>
            <person name="Krasnoff S.B."/>
            <person name="Xu Y."/>
            <person name="Molnar I."/>
            <person name="Lin M."/>
        </authorList>
    </citation>
    <scope>NUCLEOTIDE SEQUENCE [LARGE SCALE GENOMIC DNA]</scope>
    <source>
        <strain evidence="2 3">ARSEF 6962</strain>
    </source>
</reference>
<protein>
    <submittedName>
        <fullName evidence="2">Uncharacterized protein</fullName>
    </submittedName>
</protein>
<keyword evidence="1" id="KW-0732">Signal</keyword>
<evidence type="ECO:0000313" key="2">
    <source>
        <dbReference type="EMBL" id="KYK54808.1"/>
    </source>
</evidence>
<keyword evidence="3" id="KW-1185">Reference proteome</keyword>
<evidence type="ECO:0000256" key="1">
    <source>
        <dbReference type="SAM" id="SignalP"/>
    </source>
</evidence>
<organism evidence="2 3">
    <name type="scientific">Drechmeria coniospora</name>
    <name type="common">Nematophagous fungus</name>
    <name type="synonym">Meria coniospora</name>
    <dbReference type="NCBI Taxonomy" id="98403"/>
    <lineage>
        <taxon>Eukaryota</taxon>
        <taxon>Fungi</taxon>
        <taxon>Dikarya</taxon>
        <taxon>Ascomycota</taxon>
        <taxon>Pezizomycotina</taxon>
        <taxon>Sordariomycetes</taxon>
        <taxon>Hypocreomycetidae</taxon>
        <taxon>Hypocreales</taxon>
        <taxon>Ophiocordycipitaceae</taxon>
        <taxon>Drechmeria</taxon>
    </lineage>
</organism>
<dbReference type="AlphaFoldDB" id="A0A151GCH4"/>
<dbReference type="EMBL" id="LAYC01000003">
    <property type="protein sequence ID" value="KYK54808.1"/>
    <property type="molecule type" value="Genomic_DNA"/>
</dbReference>
<name>A0A151GCH4_DRECN</name>
<dbReference type="RefSeq" id="XP_040654160.1">
    <property type="nucleotide sequence ID" value="XM_040804056.1"/>
</dbReference>
<comment type="caution">
    <text evidence="2">The sequence shown here is derived from an EMBL/GenBank/DDBJ whole genome shotgun (WGS) entry which is preliminary data.</text>
</comment>
<sequence>MQFSVATLVAFVVAVMASPHGELVGRQVDVAAAAMTDGQGNIVPFDAAGVPSSPVEGEIAS</sequence>
<feature type="chain" id="PRO_5007580469" evidence="1">
    <location>
        <begin position="18"/>
        <end position="61"/>
    </location>
</feature>
<evidence type="ECO:0000313" key="3">
    <source>
        <dbReference type="Proteomes" id="UP000076580"/>
    </source>
</evidence>
<dbReference type="GeneID" id="63719411"/>
<feature type="signal peptide" evidence="1">
    <location>
        <begin position="1"/>
        <end position="17"/>
    </location>
</feature>